<keyword evidence="1" id="KW-0853">WD repeat</keyword>
<accession>A0A8S1S815</accession>
<keyword evidence="3" id="KW-1185">Reference proteome</keyword>
<dbReference type="Proteomes" id="UP000683925">
    <property type="component" value="Unassembled WGS sequence"/>
</dbReference>
<dbReference type="Pfam" id="PF00400">
    <property type="entry name" value="WD40"/>
    <property type="match status" value="3"/>
</dbReference>
<dbReference type="AlphaFoldDB" id="A0A8S1S815"/>
<dbReference type="InterPro" id="IPR019775">
    <property type="entry name" value="WD40_repeat_CS"/>
</dbReference>
<organism evidence="2 3">
    <name type="scientific">Paramecium octaurelia</name>
    <dbReference type="NCBI Taxonomy" id="43137"/>
    <lineage>
        <taxon>Eukaryota</taxon>
        <taxon>Sar</taxon>
        <taxon>Alveolata</taxon>
        <taxon>Ciliophora</taxon>
        <taxon>Intramacronucleata</taxon>
        <taxon>Oligohymenophorea</taxon>
        <taxon>Peniculida</taxon>
        <taxon>Parameciidae</taxon>
        <taxon>Paramecium</taxon>
    </lineage>
</organism>
<comment type="caution">
    <text evidence="2">The sequence shown here is derived from an EMBL/GenBank/DDBJ whole genome shotgun (WGS) entry which is preliminary data.</text>
</comment>
<feature type="repeat" description="WD" evidence="1">
    <location>
        <begin position="177"/>
        <end position="218"/>
    </location>
</feature>
<evidence type="ECO:0000313" key="2">
    <source>
        <dbReference type="EMBL" id="CAD8135632.1"/>
    </source>
</evidence>
<dbReference type="OMA" id="SNDDFRC"/>
<dbReference type="InterPro" id="IPR050995">
    <property type="entry name" value="WD-F-box_domain-protein"/>
</dbReference>
<proteinExistence type="predicted"/>
<dbReference type="PROSITE" id="PS50082">
    <property type="entry name" value="WD_REPEATS_2"/>
    <property type="match status" value="3"/>
</dbReference>
<dbReference type="EMBL" id="CAJJDP010000005">
    <property type="protein sequence ID" value="CAD8135632.1"/>
    <property type="molecule type" value="Genomic_DNA"/>
</dbReference>
<feature type="repeat" description="WD" evidence="1">
    <location>
        <begin position="219"/>
        <end position="260"/>
    </location>
</feature>
<protein>
    <submittedName>
        <fullName evidence="2">Uncharacterized protein</fullName>
    </submittedName>
</protein>
<dbReference type="PROSITE" id="PS00678">
    <property type="entry name" value="WD_REPEATS_1"/>
    <property type="match status" value="2"/>
</dbReference>
<reference evidence="2" key="1">
    <citation type="submission" date="2021-01" db="EMBL/GenBank/DDBJ databases">
        <authorList>
            <consortium name="Genoscope - CEA"/>
            <person name="William W."/>
        </authorList>
    </citation>
    <scope>NUCLEOTIDE SEQUENCE</scope>
</reference>
<dbReference type="InterPro" id="IPR001680">
    <property type="entry name" value="WD40_rpt"/>
</dbReference>
<dbReference type="PANTHER" id="PTHR14604">
    <property type="entry name" value="WD40 REPEAT PF20"/>
    <property type="match status" value="1"/>
</dbReference>
<dbReference type="CDD" id="cd00200">
    <property type="entry name" value="WD40"/>
    <property type="match status" value="1"/>
</dbReference>
<dbReference type="SMART" id="SM00320">
    <property type="entry name" value="WD40"/>
    <property type="match status" value="6"/>
</dbReference>
<feature type="repeat" description="WD" evidence="1">
    <location>
        <begin position="142"/>
        <end position="176"/>
    </location>
</feature>
<dbReference type="PANTHER" id="PTHR14604:SF3">
    <property type="entry name" value="SPERM-ASSOCIATED ANTIGEN 16 PROTEIN"/>
    <property type="match status" value="1"/>
</dbReference>
<dbReference type="OrthoDB" id="285937at2759"/>
<sequence>MATIDIQPQSQFFSNNYWRKLRQVQICKKDEEESITETVMGKVKCDIDQKFQHSKSVICAKYCKSKAILATTSIDKIVRIFTLDGSLKHQFQNLSDYDKTLSFSHSGQFLACAGAYDKIIRIWNIDSQEVQFELKGLKSKILKAIFFNNRDDRLVSITQDNQIQIWDIKSQTIIQTLTGQQSLITSIQISNDDFRCVTGSLDGMIIEWDLKNYKIKNQWKGHQKGCFALKYANGGHTLVSGGADKKIKLWNMDKYKLFKQFNGHSSPIYAIEVEKDTIISCQFNQTLMWNMKSLSIVQQISSTQLDYCFVEIMKDSFVIGYNGNGIKVCDFQ</sequence>
<dbReference type="PROSITE" id="PS50294">
    <property type="entry name" value="WD_REPEATS_REGION"/>
    <property type="match status" value="1"/>
</dbReference>
<evidence type="ECO:0000313" key="3">
    <source>
        <dbReference type="Proteomes" id="UP000683925"/>
    </source>
</evidence>
<evidence type="ECO:0000256" key="1">
    <source>
        <dbReference type="PROSITE-ProRule" id="PRU00221"/>
    </source>
</evidence>
<gene>
    <name evidence="2" type="ORF">POCTA_138.1.T0060487</name>
</gene>
<name>A0A8S1S815_PAROT</name>